<comment type="caution">
    <text evidence="1">The sequence shown here is derived from an EMBL/GenBank/DDBJ whole genome shotgun (WGS) entry which is preliminary data.</text>
</comment>
<dbReference type="EMBL" id="JANYMP010000001">
    <property type="protein sequence ID" value="MCS7475405.1"/>
    <property type="molecule type" value="Genomic_DNA"/>
</dbReference>
<keyword evidence="2" id="KW-1185">Reference proteome</keyword>
<dbReference type="Proteomes" id="UP001141259">
    <property type="component" value="Unassembled WGS sequence"/>
</dbReference>
<evidence type="ECO:0000313" key="1">
    <source>
        <dbReference type="EMBL" id="MCS7475405.1"/>
    </source>
</evidence>
<evidence type="ECO:0000313" key="2">
    <source>
        <dbReference type="Proteomes" id="UP001141259"/>
    </source>
</evidence>
<sequence length="130" mass="14432">MTFIRYEAEQASPGKTPTGIFGLANGLARSGRLTPEDRAFWRAGNDWYDAAYQDPGAVDPALFDKTVNPVVSCWFRESAAAHLLARVPAYLALLDRYGVGWVERRSHDPGVVLYADDVQIVVRPHDSTRP</sequence>
<protein>
    <submittedName>
        <fullName evidence="1">Uncharacterized protein</fullName>
    </submittedName>
</protein>
<dbReference type="AlphaFoldDB" id="A0A9X2VEV6"/>
<name>A0A9X2VEV6_9PSEU</name>
<organism evidence="1 2">
    <name type="scientific">Umezawaea endophytica</name>
    <dbReference type="NCBI Taxonomy" id="1654476"/>
    <lineage>
        <taxon>Bacteria</taxon>
        <taxon>Bacillati</taxon>
        <taxon>Actinomycetota</taxon>
        <taxon>Actinomycetes</taxon>
        <taxon>Pseudonocardiales</taxon>
        <taxon>Pseudonocardiaceae</taxon>
        <taxon>Umezawaea</taxon>
    </lineage>
</organism>
<gene>
    <name evidence="1" type="ORF">NZH93_00950</name>
</gene>
<accession>A0A9X2VEV6</accession>
<reference evidence="1" key="1">
    <citation type="submission" date="2022-08" db="EMBL/GenBank/DDBJ databases">
        <authorList>
            <person name="Tistechok S."/>
            <person name="Samborskyy M."/>
            <person name="Roman I."/>
        </authorList>
    </citation>
    <scope>NUCLEOTIDE SEQUENCE</scope>
    <source>
        <strain evidence="1">DSM 103496</strain>
    </source>
</reference>
<dbReference type="RefSeq" id="WP_259620923.1">
    <property type="nucleotide sequence ID" value="NZ_JANYMP010000001.1"/>
</dbReference>
<proteinExistence type="predicted"/>